<proteinExistence type="predicted"/>
<dbReference type="EMBL" id="CAJVQC010135376">
    <property type="protein sequence ID" value="CAG8842727.1"/>
    <property type="molecule type" value="Genomic_DNA"/>
</dbReference>
<organism evidence="1 2">
    <name type="scientific">Racocetra persica</name>
    <dbReference type="NCBI Taxonomy" id="160502"/>
    <lineage>
        <taxon>Eukaryota</taxon>
        <taxon>Fungi</taxon>
        <taxon>Fungi incertae sedis</taxon>
        <taxon>Mucoromycota</taxon>
        <taxon>Glomeromycotina</taxon>
        <taxon>Glomeromycetes</taxon>
        <taxon>Diversisporales</taxon>
        <taxon>Gigasporaceae</taxon>
        <taxon>Racocetra</taxon>
    </lineage>
</organism>
<feature type="non-terminal residue" evidence="1">
    <location>
        <position position="61"/>
    </location>
</feature>
<evidence type="ECO:0000313" key="2">
    <source>
        <dbReference type="Proteomes" id="UP000789920"/>
    </source>
</evidence>
<keyword evidence="2" id="KW-1185">Reference proteome</keyword>
<sequence length="61" mass="7103">MEIPSDVVFLVFKKYSAHQRGIKSLDFIKWLICDYNMNSITAERNEHNSQSHDFAVSNTLI</sequence>
<comment type="caution">
    <text evidence="1">The sequence shown here is derived from an EMBL/GenBank/DDBJ whole genome shotgun (WGS) entry which is preliminary data.</text>
</comment>
<dbReference type="Proteomes" id="UP000789920">
    <property type="component" value="Unassembled WGS sequence"/>
</dbReference>
<accession>A0ACA9SMW5</accession>
<reference evidence="1" key="1">
    <citation type="submission" date="2021-06" db="EMBL/GenBank/DDBJ databases">
        <authorList>
            <person name="Kallberg Y."/>
            <person name="Tangrot J."/>
            <person name="Rosling A."/>
        </authorList>
    </citation>
    <scope>NUCLEOTIDE SEQUENCE</scope>
    <source>
        <strain evidence="1">MA461A</strain>
    </source>
</reference>
<gene>
    <name evidence="1" type="ORF">RPERSI_LOCUS32449</name>
</gene>
<evidence type="ECO:0000313" key="1">
    <source>
        <dbReference type="EMBL" id="CAG8842727.1"/>
    </source>
</evidence>
<name>A0ACA9SMW5_9GLOM</name>
<protein>
    <submittedName>
        <fullName evidence="1">30777_t:CDS:1</fullName>
    </submittedName>
</protein>